<evidence type="ECO:0000313" key="3">
    <source>
        <dbReference type="Proteomes" id="UP000007799"/>
    </source>
</evidence>
<dbReference type="Pfam" id="PF04727">
    <property type="entry name" value="ELMO_CED12"/>
    <property type="match status" value="1"/>
</dbReference>
<dbReference type="PANTHER" id="PTHR12771:SF51">
    <property type="entry name" value="LD01482P"/>
    <property type="match status" value="1"/>
</dbReference>
<evidence type="ECO:0000259" key="1">
    <source>
        <dbReference type="Pfam" id="PF04727"/>
    </source>
</evidence>
<dbReference type="RefSeq" id="XP_004998587.1">
    <property type="nucleotide sequence ID" value="XM_004998530.1"/>
</dbReference>
<dbReference type="AlphaFoldDB" id="F2TVB9"/>
<dbReference type="OrthoDB" id="67155at2759"/>
<protein>
    <recommendedName>
        <fullName evidence="1">ELMO domain-containing protein</fullName>
    </recommendedName>
</protein>
<reference evidence="2" key="1">
    <citation type="submission" date="2009-08" db="EMBL/GenBank/DDBJ databases">
        <title>Annotation of Salpingoeca rosetta.</title>
        <authorList>
            <consortium name="The Broad Institute Genome Sequencing Platform"/>
            <person name="Russ C."/>
            <person name="Cuomo C."/>
            <person name="Burger G."/>
            <person name="Gray M.W."/>
            <person name="Holland P.W.H."/>
            <person name="King N."/>
            <person name="Lang F.B.F."/>
            <person name="Roger A.J."/>
            <person name="Ruiz-Trillo I."/>
            <person name="Young S.K."/>
            <person name="Zeng Q."/>
            <person name="Gargeya S."/>
            <person name="Alvarado L."/>
            <person name="Berlin A."/>
            <person name="Chapman S.B."/>
            <person name="Chen Z."/>
            <person name="Freedman E."/>
            <person name="Gellesch M."/>
            <person name="Goldberg J."/>
            <person name="Griggs A."/>
            <person name="Gujja S."/>
            <person name="Heilman E."/>
            <person name="Heiman D."/>
            <person name="Howarth C."/>
            <person name="Mehta T."/>
            <person name="Neiman D."/>
            <person name="Pearson M."/>
            <person name="Roberts A."/>
            <person name="Saif S."/>
            <person name="Shea T."/>
            <person name="Shenoy N."/>
            <person name="Sisk P."/>
            <person name="Stolte C."/>
            <person name="Sykes S."/>
            <person name="White J."/>
            <person name="Yandava C."/>
            <person name="Haas B."/>
            <person name="Nusbaum C."/>
            <person name="Birren B."/>
        </authorList>
    </citation>
    <scope>NUCLEOTIDE SEQUENCE [LARGE SCALE GENOMIC DNA]</scope>
    <source>
        <strain evidence="2">ATCC 50818</strain>
    </source>
</reference>
<dbReference type="InterPro" id="IPR050868">
    <property type="entry name" value="ELMO_domain-containing"/>
</dbReference>
<dbReference type="GeneID" id="16067760"/>
<dbReference type="GO" id="GO:0005096">
    <property type="term" value="F:GTPase activator activity"/>
    <property type="evidence" value="ECO:0007669"/>
    <property type="project" value="TreeGrafter"/>
</dbReference>
<organism evidence="3">
    <name type="scientific">Salpingoeca rosetta (strain ATCC 50818 / BSB-021)</name>
    <dbReference type="NCBI Taxonomy" id="946362"/>
    <lineage>
        <taxon>Eukaryota</taxon>
        <taxon>Choanoflagellata</taxon>
        <taxon>Craspedida</taxon>
        <taxon>Salpingoecidae</taxon>
        <taxon>Salpingoeca</taxon>
    </lineage>
</organism>
<dbReference type="KEGG" id="sre:PTSG_00031"/>
<accession>F2TVB9</accession>
<name>F2TVB9_SALR5</name>
<evidence type="ECO:0000313" key="2">
    <source>
        <dbReference type="EMBL" id="EGD72015.1"/>
    </source>
</evidence>
<dbReference type="InterPro" id="IPR006816">
    <property type="entry name" value="ELMO_dom"/>
</dbReference>
<feature type="domain" description="ELMO" evidence="1">
    <location>
        <begin position="30"/>
        <end position="103"/>
    </location>
</feature>
<keyword evidence="3" id="KW-1185">Reference proteome</keyword>
<dbReference type="STRING" id="946362.F2TVB9"/>
<dbReference type="Proteomes" id="UP000007799">
    <property type="component" value="Unassembled WGS sequence"/>
</dbReference>
<sequence>MLPLRLQDVDRSQEATDALTTLKALAEIPIGFQGRTDPTTDFRGMGELALRCLTRVVLNHAEVHERCLREEGDRFFYFFAIAGINLCQSLYRMLNWHNELVNHLYKGVDTSSEDAVVNVSAAVFYITEIQRYLEDGGPPALVIMQFESIRNNAYVCLDLPVLSRAVALVFHSEQARRESVQVVIHKPPTARGVRYAMTTLSIKPSTPVRAVKELIVQQLPDLMSANLTYCVDGKEIADSDAIAPEGAFARHPHSNSVFLHFRYEDPTLEEVVQALRKERDFIIPLDQVKIKGK</sequence>
<proteinExistence type="predicted"/>
<dbReference type="InParanoid" id="F2TVB9"/>
<dbReference type="PANTHER" id="PTHR12771">
    <property type="entry name" value="ENGULFMENT AND CELL MOTILITY"/>
    <property type="match status" value="1"/>
</dbReference>
<gene>
    <name evidence="2" type="ORF">PTSG_00031</name>
</gene>
<dbReference type="EMBL" id="GL832955">
    <property type="protein sequence ID" value="EGD72015.1"/>
    <property type="molecule type" value="Genomic_DNA"/>
</dbReference>